<evidence type="ECO:0000256" key="2">
    <source>
        <dbReference type="SAM" id="SignalP"/>
    </source>
</evidence>
<evidence type="ECO:0008006" key="5">
    <source>
        <dbReference type="Google" id="ProtNLM"/>
    </source>
</evidence>
<dbReference type="EMBL" id="KN824299">
    <property type="protein sequence ID" value="KIM27318.1"/>
    <property type="molecule type" value="Genomic_DNA"/>
</dbReference>
<evidence type="ECO:0000313" key="3">
    <source>
        <dbReference type="EMBL" id="KIM27318.1"/>
    </source>
</evidence>
<accession>A0A0C2WLZ0</accession>
<dbReference type="OrthoDB" id="3365917at2759"/>
<keyword evidence="1" id="KW-1133">Transmembrane helix</keyword>
<sequence>MTHHFFRTISLAILCILLPIGKAAAKGGGGCNDAVSAAIKNVQFRDYLAVNSPYEPAVRIFSAWSGGGGDKAMIPQDSGHPFAGRYVGSGDRSTIYGSRFYGSGYPSSYTDNGGDAVQGRGFPYGSWPISWGAYRGGEEYTSSTLDVLRPGGPLVTVSVTPNPSTNEVYQLVGDRDSVMFMMSDLVDWCHATPQWPQIFSESGNATRPENVIQYYRASSFALTFAGYNNTAAVGAASSTASVPLPDSIVNSPFLACINDTIAVALPILDWPRDAKGLSAGAIVGIVFGAIVGATILFVLGIWAYEKFKSWYIDRL</sequence>
<reference evidence="4" key="2">
    <citation type="submission" date="2015-01" db="EMBL/GenBank/DDBJ databases">
        <title>Evolutionary Origins and Diversification of the Mycorrhizal Mutualists.</title>
        <authorList>
            <consortium name="DOE Joint Genome Institute"/>
            <consortium name="Mycorrhizal Genomics Consortium"/>
            <person name="Kohler A."/>
            <person name="Kuo A."/>
            <person name="Nagy L.G."/>
            <person name="Floudas D."/>
            <person name="Copeland A."/>
            <person name="Barry K.W."/>
            <person name="Cichocki N."/>
            <person name="Veneault-Fourrey C."/>
            <person name="LaButti K."/>
            <person name="Lindquist E.A."/>
            <person name="Lipzen A."/>
            <person name="Lundell T."/>
            <person name="Morin E."/>
            <person name="Murat C."/>
            <person name="Riley R."/>
            <person name="Ohm R."/>
            <person name="Sun H."/>
            <person name="Tunlid A."/>
            <person name="Henrissat B."/>
            <person name="Grigoriev I.V."/>
            <person name="Hibbett D.S."/>
            <person name="Martin F."/>
        </authorList>
    </citation>
    <scope>NUCLEOTIDE SEQUENCE [LARGE SCALE GENOMIC DNA]</scope>
    <source>
        <strain evidence="4">MAFF 305830</strain>
    </source>
</reference>
<evidence type="ECO:0000313" key="4">
    <source>
        <dbReference type="Proteomes" id="UP000054097"/>
    </source>
</evidence>
<keyword evidence="1" id="KW-0812">Transmembrane</keyword>
<feature type="transmembrane region" description="Helical" evidence="1">
    <location>
        <begin position="281"/>
        <end position="304"/>
    </location>
</feature>
<dbReference type="HOGENOM" id="CLU_057147_0_1_1"/>
<feature type="signal peptide" evidence="2">
    <location>
        <begin position="1"/>
        <end position="25"/>
    </location>
</feature>
<reference evidence="3 4" key="1">
    <citation type="submission" date="2014-04" db="EMBL/GenBank/DDBJ databases">
        <authorList>
            <consortium name="DOE Joint Genome Institute"/>
            <person name="Kuo A."/>
            <person name="Zuccaro A."/>
            <person name="Kohler A."/>
            <person name="Nagy L.G."/>
            <person name="Floudas D."/>
            <person name="Copeland A."/>
            <person name="Barry K.W."/>
            <person name="Cichocki N."/>
            <person name="Veneault-Fourrey C."/>
            <person name="LaButti K."/>
            <person name="Lindquist E.A."/>
            <person name="Lipzen A."/>
            <person name="Lundell T."/>
            <person name="Morin E."/>
            <person name="Murat C."/>
            <person name="Sun H."/>
            <person name="Tunlid A."/>
            <person name="Henrissat B."/>
            <person name="Grigoriev I.V."/>
            <person name="Hibbett D.S."/>
            <person name="Martin F."/>
            <person name="Nordberg H.P."/>
            <person name="Cantor M.N."/>
            <person name="Hua S.X."/>
        </authorList>
    </citation>
    <scope>NUCLEOTIDE SEQUENCE [LARGE SCALE GENOMIC DNA]</scope>
    <source>
        <strain evidence="3 4">MAFF 305830</strain>
    </source>
</reference>
<proteinExistence type="predicted"/>
<gene>
    <name evidence="3" type="ORF">M408DRAFT_24544</name>
</gene>
<keyword evidence="4" id="KW-1185">Reference proteome</keyword>
<dbReference type="Proteomes" id="UP000054097">
    <property type="component" value="Unassembled WGS sequence"/>
</dbReference>
<feature type="chain" id="PRO_5002158170" description="Glycoside hydrolase family 16 protein" evidence="2">
    <location>
        <begin position="26"/>
        <end position="315"/>
    </location>
</feature>
<keyword evidence="2" id="KW-0732">Signal</keyword>
<protein>
    <recommendedName>
        <fullName evidence="5">Glycoside hydrolase family 16 protein</fullName>
    </recommendedName>
</protein>
<evidence type="ECO:0000256" key="1">
    <source>
        <dbReference type="SAM" id="Phobius"/>
    </source>
</evidence>
<keyword evidence="1" id="KW-0472">Membrane</keyword>
<dbReference type="AlphaFoldDB" id="A0A0C2WLZ0"/>
<name>A0A0C2WLZ0_SERVB</name>
<organism evidence="3 4">
    <name type="scientific">Serendipita vermifera MAFF 305830</name>
    <dbReference type="NCBI Taxonomy" id="933852"/>
    <lineage>
        <taxon>Eukaryota</taxon>
        <taxon>Fungi</taxon>
        <taxon>Dikarya</taxon>
        <taxon>Basidiomycota</taxon>
        <taxon>Agaricomycotina</taxon>
        <taxon>Agaricomycetes</taxon>
        <taxon>Sebacinales</taxon>
        <taxon>Serendipitaceae</taxon>
        <taxon>Serendipita</taxon>
    </lineage>
</organism>